<protein>
    <submittedName>
        <fullName evidence="4">Parvulin-like peptidyl-prolyl isomerase</fullName>
    </submittedName>
</protein>
<evidence type="ECO:0000259" key="3">
    <source>
        <dbReference type="Pfam" id="PF01734"/>
    </source>
</evidence>
<feature type="transmembrane region" description="Helical" evidence="2">
    <location>
        <begin position="193"/>
        <end position="218"/>
    </location>
</feature>
<dbReference type="Proteomes" id="UP000218542">
    <property type="component" value="Unassembled WGS sequence"/>
</dbReference>
<evidence type="ECO:0000256" key="2">
    <source>
        <dbReference type="SAM" id="Phobius"/>
    </source>
</evidence>
<evidence type="ECO:0000256" key="1">
    <source>
        <dbReference type="ARBA" id="ARBA00023098"/>
    </source>
</evidence>
<reference evidence="5" key="1">
    <citation type="journal article" date="2017" name="Environ. Microbiol. Rep.">
        <title>Genetic Diversity of Marine Anaerobic Ammonium-Oxidizing Bacteria as Revealed by Genomic and Proteomic Analyses of 'Candidatus Scalindua japonica'.</title>
        <authorList>
            <person name="Oshiki M."/>
            <person name="Mizuto K."/>
            <person name="Kimura Z."/>
            <person name="Kindaichi T."/>
            <person name="Satoh H."/>
            <person name="Okabe S."/>
        </authorList>
    </citation>
    <scope>NUCLEOTIDE SEQUENCE [LARGE SCALE GENOMIC DNA]</scope>
    <source>
        <strain evidence="5">husup-a2</strain>
    </source>
</reference>
<dbReference type="OrthoDB" id="289717at2"/>
<feature type="transmembrane region" description="Helical" evidence="2">
    <location>
        <begin position="71"/>
        <end position="90"/>
    </location>
</feature>
<feature type="transmembrane region" description="Helical" evidence="2">
    <location>
        <begin position="265"/>
        <end position="285"/>
    </location>
</feature>
<keyword evidence="2" id="KW-1133">Transmembrane helix</keyword>
<evidence type="ECO:0000313" key="4">
    <source>
        <dbReference type="EMBL" id="GAX59336.1"/>
    </source>
</evidence>
<keyword evidence="4" id="KW-0413">Isomerase</keyword>
<dbReference type="InterPro" id="IPR016035">
    <property type="entry name" value="Acyl_Trfase/lysoPLipase"/>
</dbReference>
<dbReference type="InterPro" id="IPR002641">
    <property type="entry name" value="PNPLA_dom"/>
</dbReference>
<dbReference type="GO" id="GO:0016853">
    <property type="term" value="F:isomerase activity"/>
    <property type="evidence" value="ECO:0007669"/>
    <property type="project" value="UniProtKB-KW"/>
</dbReference>
<dbReference type="PANTHER" id="PTHR10728">
    <property type="entry name" value="CYTOSOLIC PHOSPHOLIPASE A2"/>
    <property type="match status" value="1"/>
</dbReference>
<feature type="domain" description="PNPLA" evidence="3">
    <location>
        <begin position="40"/>
        <end position="87"/>
    </location>
</feature>
<dbReference type="Gene3D" id="3.40.1090.10">
    <property type="entry name" value="Cytosolic phospholipase A2 catalytic domain"/>
    <property type="match status" value="2"/>
</dbReference>
<name>A0A286TTY4_9BACT</name>
<dbReference type="RefSeq" id="WP_096892475.1">
    <property type="nucleotide sequence ID" value="NZ_BAOS01000002.1"/>
</dbReference>
<sequence length="696" mass="76798">MVEVNDGKTGKDHYVENANEVIEKERQHIGKNNKENLSGLALSGGGIRSAAFGLGVIQGLLAGDHLKKVDYLSTVSGGGYIGSALTWFLYKGGKKGTIKSEFPLGRSGVGDRQGINENATLNYIRQHCNYLLPGKGLDMVSMMAVVIRSMFISLFVYLTMLTIGMYCLLKLHVIDRPGTVNPTGCPIPCSGQINFSISAAIVLTVLVLLFILMSSLFTKMLSIIDSSLIYRWFIFNQKIMGWAWKIVLGLLVLGSLQYVSQVLGTVPQAIAACGSTIAGVVMGLLRLKRDQDPKKSKRGSVENILIVVAAALLIYGMLFIAYTLANNIKCGWTIVCLSLLVLIFGVIVNLNYVGMYRMYRDRLMETFLPDTESVEDNQWNPAKEADKTLLEKMCDNPRRPYHLINTHIVLVDSPTSKFRGRGGDSFTLSPLFCGSDATGWRETAEYMKKGSRGMTLSTAMAISAAAVNPNSGVAGQGVTRNKSVSLLMSLLNIRTGYWAHNPEKRYHSPFPPNFIIPGLMGVLGSGLKENGRSIELTDGGHFENLALYELIRRRLSLIIVSDAGADPDFQFGDLANAIERVRVDFGANIKFNDPEFNLEHVLPKSEKGLMARKYKLAKRGFAIASIEYNDGSEGRLIYLKTTLIKDLPADIYGYKNANPLFPDQPTSDQFFDESQFEAYRELGYQLTKKMLATVKI</sequence>
<accession>A0A286TTY4</accession>
<feature type="transmembrane region" description="Helical" evidence="2">
    <location>
        <begin position="305"/>
        <end position="325"/>
    </location>
</feature>
<dbReference type="SUPFAM" id="SSF52151">
    <property type="entry name" value="FabD/lysophospholipase-like"/>
    <property type="match status" value="1"/>
</dbReference>
<dbReference type="PANTHER" id="PTHR10728:SF40">
    <property type="entry name" value="PATATIN FAMILY PROTEIN"/>
    <property type="match status" value="1"/>
</dbReference>
<evidence type="ECO:0000313" key="5">
    <source>
        <dbReference type="Proteomes" id="UP000218542"/>
    </source>
</evidence>
<organism evidence="4 5">
    <name type="scientific">Candidatus Scalindua japonica</name>
    <dbReference type="NCBI Taxonomy" id="1284222"/>
    <lineage>
        <taxon>Bacteria</taxon>
        <taxon>Pseudomonadati</taxon>
        <taxon>Planctomycetota</taxon>
        <taxon>Candidatus Brocadiia</taxon>
        <taxon>Candidatus Brocadiales</taxon>
        <taxon>Candidatus Scalinduaceae</taxon>
        <taxon>Candidatus Scalindua</taxon>
    </lineage>
</organism>
<dbReference type="GO" id="GO:0004623">
    <property type="term" value="F:phospholipase A2 activity"/>
    <property type="evidence" value="ECO:0007669"/>
    <property type="project" value="TreeGrafter"/>
</dbReference>
<feature type="transmembrane region" description="Helical" evidence="2">
    <location>
        <begin position="331"/>
        <end position="354"/>
    </location>
</feature>
<dbReference type="EMBL" id="BAOS01000002">
    <property type="protein sequence ID" value="GAX59336.1"/>
    <property type="molecule type" value="Genomic_DNA"/>
</dbReference>
<keyword evidence="5" id="KW-1185">Reference proteome</keyword>
<comment type="caution">
    <text evidence="4">The sequence shown here is derived from an EMBL/GenBank/DDBJ whole genome shotgun (WGS) entry which is preliminary data.</text>
</comment>
<feature type="transmembrane region" description="Helical" evidence="2">
    <location>
        <begin position="151"/>
        <end position="173"/>
    </location>
</feature>
<keyword evidence="1" id="KW-0443">Lipid metabolism</keyword>
<proteinExistence type="predicted"/>
<dbReference type="GO" id="GO:0005829">
    <property type="term" value="C:cytosol"/>
    <property type="evidence" value="ECO:0007669"/>
    <property type="project" value="TreeGrafter"/>
</dbReference>
<keyword evidence="2" id="KW-0472">Membrane</keyword>
<dbReference type="GO" id="GO:0046475">
    <property type="term" value="P:glycerophospholipid catabolic process"/>
    <property type="evidence" value="ECO:0007669"/>
    <property type="project" value="TreeGrafter"/>
</dbReference>
<gene>
    <name evidence="4" type="ORF">SCALIN_C02_0015</name>
</gene>
<feature type="transmembrane region" description="Helical" evidence="2">
    <location>
        <begin position="239"/>
        <end position="259"/>
    </location>
</feature>
<keyword evidence="2" id="KW-0812">Transmembrane</keyword>
<dbReference type="AlphaFoldDB" id="A0A286TTY4"/>
<dbReference type="Pfam" id="PF01734">
    <property type="entry name" value="Patatin"/>
    <property type="match status" value="1"/>
</dbReference>